<dbReference type="EMBL" id="QGKM01000076">
    <property type="protein sequence ID" value="PWQ92778.1"/>
    <property type="molecule type" value="Genomic_DNA"/>
</dbReference>
<reference evidence="1 2" key="1">
    <citation type="submission" date="2018-05" db="EMBL/GenBank/DDBJ databases">
        <title>Leucothrix arctica sp. nov., isolated from Arctic seawater.</title>
        <authorList>
            <person name="Choi A."/>
            <person name="Baek K."/>
        </authorList>
    </citation>
    <scope>NUCLEOTIDE SEQUENCE [LARGE SCALE GENOMIC DNA]</scope>
    <source>
        <strain evidence="1 2">JCM 18388</strain>
    </source>
</reference>
<sequence length="229" mass="25906">MFWEEEEDKTLPYQAPDDIVDVLFALKCKTLPLDHAWALSEALQTQLPWIKDDEQLGIHQIHVAESANGWMRPDDSERELLYPSRRTRLSLRLHKNRLTDIEALSGQTLSIDGHSLTIGSMKTKALINASVIFSRYVASDATESENDFLMRMSDDIFQLTSVKVKKMMCGKSHHIQTPSGALHTRHLMIADLDSEPSITIQQYGLGEHRKLGCGLFLAHKGIKSLKPNE</sequence>
<organism evidence="1 2">
    <name type="scientific">Leucothrix pacifica</name>
    <dbReference type="NCBI Taxonomy" id="1247513"/>
    <lineage>
        <taxon>Bacteria</taxon>
        <taxon>Pseudomonadati</taxon>
        <taxon>Pseudomonadota</taxon>
        <taxon>Gammaproteobacteria</taxon>
        <taxon>Thiotrichales</taxon>
        <taxon>Thiotrichaceae</taxon>
        <taxon>Leucothrix</taxon>
    </lineage>
</organism>
<comment type="caution">
    <text evidence="1">The sequence shown here is derived from an EMBL/GenBank/DDBJ whole genome shotgun (WGS) entry which is preliminary data.</text>
</comment>
<dbReference type="NCBIfam" id="TIGR02807">
    <property type="entry name" value="cas6_cmx6"/>
    <property type="match status" value="1"/>
</dbReference>
<dbReference type="AlphaFoldDB" id="A0A317C2J9"/>
<dbReference type="Proteomes" id="UP000245539">
    <property type="component" value="Unassembled WGS sequence"/>
</dbReference>
<dbReference type="OrthoDB" id="9779370at2"/>
<evidence type="ECO:0000313" key="1">
    <source>
        <dbReference type="EMBL" id="PWQ92778.1"/>
    </source>
</evidence>
<protein>
    <submittedName>
        <fullName evidence="1">Type I-MYXAN CRISPR-associated protein Cas6/Cmx6</fullName>
    </submittedName>
</protein>
<accession>A0A317C2J9</accession>
<dbReference type="RefSeq" id="WP_109839328.1">
    <property type="nucleotide sequence ID" value="NZ_QGKM01000076.1"/>
</dbReference>
<name>A0A317C2J9_9GAMM</name>
<keyword evidence="2" id="KW-1185">Reference proteome</keyword>
<dbReference type="InterPro" id="IPR014174">
    <property type="entry name" value="CRISPR-assoc_prot_Cas6/Cmx6"/>
</dbReference>
<evidence type="ECO:0000313" key="2">
    <source>
        <dbReference type="Proteomes" id="UP000245539"/>
    </source>
</evidence>
<dbReference type="Pfam" id="PF09559">
    <property type="entry name" value="Cas6"/>
    <property type="match status" value="1"/>
</dbReference>
<proteinExistence type="predicted"/>
<gene>
    <name evidence="1" type="primary">cas6</name>
    <name evidence="1" type="ORF">DKW60_19410</name>
</gene>